<reference evidence="1 2" key="1">
    <citation type="submission" date="2020-08" db="EMBL/GenBank/DDBJ databases">
        <title>Functional genomics of gut bacteria from endangered species of beetles.</title>
        <authorList>
            <person name="Carlos-Shanley C."/>
        </authorList>
    </citation>
    <scope>NUCLEOTIDE SEQUENCE [LARGE SCALE GENOMIC DNA]</scope>
    <source>
        <strain evidence="1 2">S00239</strain>
    </source>
</reference>
<dbReference type="Proteomes" id="UP000562027">
    <property type="component" value="Unassembled WGS sequence"/>
</dbReference>
<keyword evidence="2" id="KW-1185">Reference proteome</keyword>
<dbReference type="AlphaFoldDB" id="A0A840LDT7"/>
<proteinExistence type="predicted"/>
<evidence type="ECO:0000313" key="2">
    <source>
        <dbReference type="Proteomes" id="UP000562027"/>
    </source>
</evidence>
<dbReference type="RefSeq" id="WP_004355083.1">
    <property type="nucleotide sequence ID" value="NZ_JACHLP010000005.1"/>
</dbReference>
<comment type="caution">
    <text evidence="1">The sequence shown here is derived from an EMBL/GenBank/DDBJ whole genome shotgun (WGS) entry which is preliminary data.</text>
</comment>
<protein>
    <submittedName>
        <fullName evidence="1">Uncharacterized protein</fullName>
    </submittedName>
</protein>
<name>A0A840LDT7_9BURK</name>
<evidence type="ECO:0000313" key="1">
    <source>
        <dbReference type="EMBL" id="MBB4844368.1"/>
    </source>
</evidence>
<sequence length="193" mass="21288">MSTATDILRSIEQRAERAIAQELHQMIQQVLGLRTALILDDRAHADALLLKLDRLIDDQVVRPIDTGTMPPMPPLPDLDGLWPPGPSDYEVRFFDRDYGDLEDVTVVESFPLAVQVAADRHKADPADLTEAGWADGRGTLTVRSHYGTVLLRIEAIEKPMPVVQAHVARACQALENGEPAPAQQLFTALRQVA</sequence>
<gene>
    <name evidence="1" type="ORF">HNP55_002904</name>
</gene>
<organism evidence="1 2">
    <name type="scientific">Roseateles oligotrophus</name>
    <dbReference type="NCBI Taxonomy" id="1769250"/>
    <lineage>
        <taxon>Bacteria</taxon>
        <taxon>Pseudomonadati</taxon>
        <taxon>Pseudomonadota</taxon>
        <taxon>Betaproteobacteria</taxon>
        <taxon>Burkholderiales</taxon>
        <taxon>Sphaerotilaceae</taxon>
        <taxon>Roseateles</taxon>
    </lineage>
</organism>
<accession>A0A840LDT7</accession>
<dbReference type="EMBL" id="JACHLP010000005">
    <property type="protein sequence ID" value="MBB4844368.1"/>
    <property type="molecule type" value="Genomic_DNA"/>
</dbReference>